<evidence type="ECO:0000313" key="2">
    <source>
        <dbReference type="Proteomes" id="UP000029391"/>
    </source>
</evidence>
<proteinExistence type="predicted"/>
<protein>
    <recommendedName>
        <fullName evidence="3">DUF695 domain-containing protein</fullName>
    </recommendedName>
</protein>
<dbReference type="Proteomes" id="UP000029391">
    <property type="component" value="Unassembled WGS sequence"/>
</dbReference>
<comment type="caution">
    <text evidence="1">The sequence shown here is derived from an EMBL/GenBank/DDBJ whole genome shotgun (WGS) entry which is preliminary data.</text>
</comment>
<reference evidence="1 2" key="1">
    <citation type="submission" date="2013-09" db="EMBL/GenBank/DDBJ databases">
        <title>Genome sequencing of Arenimonas composti.</title>
        <authorList>
            <person name="Chen F."/>
            <person name="Wang G."/>
        </authorList>
    </citation>
    <scope>NUCLEOTIDE SEQUENCE [LARGE SCALE GENOMIC DNA]</scope>
    <source>
        <strain evidence="1 2">TR7-09</strain>
    </source>
</reference>
<organism evidence="1 2">
    <name type="scientific">Arenimonas composti TR7-09 = DSM 18010</name>
    <dbReference type="NCBI Taxonomy" id="1121013"/>
    <lineage>
        <taxon>Bacteria</taxon>
        <taxon>Pseudomonadati</taxon>
        <taxon>Pseudomonadota</taxon>
        <taxon>Gammaproteobacteria</taxon>
        <taxon>Lysobacterales</taxon>
        <taxon>Lysobacteraceae</taxon>
        <taxon>Arenimonas</taxon>
    </lineage>
</organism>
<gene>
    <name evidence="1" type="ORF">P873_05130</name>
</gene>
<name>A0A091BJ09_9GAMM</name>
<dbReference type="EMBL" id="AWXU01000016">
    <property type="protein sequence ID" value="KFN50774.1"/>
    <property type="molecule type" value="Genomic_DNA"/>
</dbReference>
<evidence type="ECO:0008006" key="3">
    <source>
        <dbReference type="Google" id="ProtNLM"/>
    </source>
</evidence>
<dbReference type="RefSeq" id="WP_026816875.1">
    <property type="nucleotide sequence ID" value="NZ_AUFF01000003.1"/>
</dbReference>
<keyword evidence="2" id="KW-1185">Reference proteome</keyword>
<dbReference type="OrthoDB" id="9996667at2"/>
<accession>A0A091BJ09</accession>
<dbReference type="AlphaFoldDB" id="A0A091BJ09"/>
<evidence type="ECO:0000313" key="1">
    <source>
        <dbReference type="EMBL" id="KFN50774.1"/>
    </source>
</evidence>
<dbReference type="STRING" id="1121013.GCA_000426365_01607"/>
<sequence>MGLFGFGDKPGARFDLAAIGEQWRTRALSADRTASVSIRVIDDDFDRGPFPFVALIQPLAVVLPDQFDRWTAATHFALERDGDALLVLVHREPRLITWYAHAATKGQLERCLKALKKTNPVRWGIHHDREWADYDRARLHGAE</sequence>